<evidence type="ECO:0000313" key="3">
    <source>
        <dbReference type="Proteomes" id="UP000799776"/>
    </source>
</evidence>
<dbReference type="OrthoDB" id="407832at2759"/>
<proteinExistence type="predicted"/>
<keyword evidence="2" id="KW-0560">Oxidoreductase</keyword>
<dbReference type="Pfam" id="PF05721">
    <property type="entry name" value="PhyH"/>
    <property type="match status" value="1"/>
</dbReference>
<feature type="region of interest" description="Disordered" evidence="1">
    <location>
        <begin position="133"/>
        <end position="161"/>
    </location>
</feature>
<dbReference type="Gene3D" id="2.60.120.620">
    <property type="entry name" value="q2cbj1_9rhob like domain"/>
    <property type="match status" value="1"/>
</dbReference>
<dbReference type="PANTHER" id="PTHR37563:SF2">
    <property type="entry name" value="PHYTANOYL-COA DIOXYGENASE FAMILY PROTEIN (AFU_ORTHOLOGUE AFUA_2G03330)"/>
    <property type="match status" value="1"/>
</dbReference>
<dbReference type="InterPro" id="IPR008775">
    <property type="entry name" value="Phytyl_CoA_dOase-like"/>
</dbReference>
<keyword evidence="2" id="KW-0223">Dioxygenase</keyword>
<evidence type="ECO:0000256" key="1">
    <source>
        <dbReference type="SAM" id="MobiDB-lite"/>
    </source>
</evidence>
<feature type="compositionally biased region" description="Pro residues" evidence="1">
    <location>
        <begin position="140"/>
        <end position="149"/>
    </location>
</feature>
<protein>
    <submittedName>
        <fullName evidence="2">Phytanoyl-CoA dioxygenase family protein</fullName>
    </submittedName>
</protein>
<dbReference type="SUPFAM" id="SSF51197">
    <property type="entry name" value="Clavaminate synthase-like"/>
    <property type="match status" value="1"/>
</dbReference>
<dbReference type="InterPro" id="IPR051961">
    <property type="entry name" value="Fungal_Metabolite_Diox"/>
</dbReference>
<reference evidence="2" key="1">
    <citation type="journal article" date="2020" name="Stud. Mycol.">
        <title>101 Dothideomycetes genomes: a test case for predicting lifestyles and emergence of pathogens.</title>
        <authorList>
            <person name="Haridas S."/>
            <person name="Albert R."/>
            <person name="Binder M."/>
            <person name="Bloem J."/>
            <person name="Labutti K."/>
            <person name="Salamov A."/>
            <person name="Andreopoulos B."/>
            <person name="Baker S."/>
            <person name="Barry K."/>
            <person name="Bills G."/>
            <person name="Bluhm B."/>
            <person name="Cannon C."/>
            <person name="Castanera R."/>
            <person name="Culley D."/>
            <person name="Daum C."/>
            <person name="Ezra D."/>
            <person name="Gonzalez J."/>
            <person name="Henrissat B."/>
            <person name="Kuo A."/>
            <person name="Liang C."/>
            <person name="Lipzen A."/>
            <person name="Lutzoni F."/>
            <person name="Magnuson J."/>
            <person name="Mondo S."/>
            <person name="Nolan M."/>
            <person name="Ohm R."/>
            <person name="Pangilinan J."/>
            <person name="Park H.-J."/>
            <person name="Ramirez L."/>
            <person name="Alfaro M."/>
            <person name="Sun H."/>
            <person name="Tritt A."/>
            <person name="Yoshinaga Y."/>
            <person name="Zwiers L.-H."/>
            <person name="Turgeon B."/>
            <person name="Goodwin S."/>
            <person name="Spatafora J."/>
            <person name="Crous P."/>
            <person name="Grigoriev I."/>
        </authorList>
    </citation>
    <scope>NUCLEOTIDE SEQUENCE</scope>
    <source>
        <strain evidence="2">CBS 121410</strain>
    </source>
</reference>
<accession>A0A9P4I090</accession>
<comment type="caution">
    <text evidence="2">The sequence shown here is derived from an EMBL/GenBank/DDBJ whole genome shotgun (WGS) entry which is preliminary data.</text>
</comment>
<evidence type="ECO:0000313" key="2">
    <source>
        <dbReference type="EMBL" id="KAF2091094.1"/>
    </source>
</evidence>
<dbReference type="AlphaFoldDB" id="A0A9P4I090"/>
<organism evidence="2 3">
    <name type="scientific">Saccharata proteae CBS 121410</name>
    <dbReference type="NCBI Taxonomy" id="1314787"/>
    <lineage>
        <taxon>Eukaryota</taxon>
        <taxon>Fungi</taxon>
        <taxon>Dikarya</taxon>
        <taxon>Ascomycota</taxon>
        <taxon>Pezizomycotina</taxon>
        <taxon>Dothideomycetes</taxon>
        <taxon>Dothideomycetes incertae sedis</taxon>
        <taxon>Botryosphaeriales</taxon>
        <taxon>Saccharataceae</taxon>
        <taxon>Saccharata</taxon>
    </lineage>
</organism>
<sequence>MADSPGLRLGFRIGTSLPSTPISIKVTTPEVKAGALTWRNLEIATRALRRDGLVVLEDVIPEAALDRLNEKMVEDAYRLQRRGDDAPFNYNKGNIQQDPPLLRKWWEPQIFINPIVTQVTSTTLGRNPRLSFISGNTALPPTPSSPPSAQPTHTDADFDHPNIPFALVANIPLVTMTPENGSTEVWLGTQDFAGLNAQEGRHGERASGRIKGYLKERRLEERPPVQPVVGKGAVVLRDLRLWQGGMTNLTGDPRVMLAMIHFAPWYRNRMAVEFSKELEPELSVEKTGLQVQGVFLGEDEVEERYLNRPFGNAYDFSQQEPIEGLF</sequence>
<gene>
    <name evidence="2" type="ORF">K490DRAFT_71343</name>
</gene>
<dbReference type="PANTHER" id="PTHR37563">
    <property type="entry name" value="PHYTANOYL-COA DIOXYGENASE FAMILY PROTEIN (AFU_ORTHOLOGUE AFUA_2G03330)"/>
    <property type="match status" value="1"/>
</dbReference>
<keyword evidence="3" id="KW-1185">Reference proteome</keyword>
<dbReference type="Proteomes" id="UP000799776">
    <property type="component" value="Unassembled WGS sequence"/>
</dbReference>
<dbReference type="EMBL" id="ML978712">
    <property type="protein sequence ID" value="KAF2091094.1"/>
    <property type="molecule type" value="Genomic_DNA"/>
</dbReference>
<name>A0A9P4I090_9PEZI</name>
<dbReference type="GO" id="GO:0051213">
    <property type="term" value="F:dioxygenase activity"/>
    <property type="evidence" value="ECO:0007669"/>
    <property type="project" value="UniProtKB-KW"/>
</dbReference>